<comment type="subcellular location">
    <subcellularLocation>
        <location evidence="2">Cytoplasm</location>
    </subcellularLocation>
</comment>
<dbReference type="InterPro" id="IPR002882">
    <property type="entry name" value="CofD"/>
</dbReference>
<evidence type="ECO:0000313" key="4">
    <source>
        <dbReference type="Proteomes" id="UP001597351"/>
    </source>
</evidence>
<reference evidence="4" key="1">
    <citation type="journal article" date="2019" name="Int. J. Syst. Evol. Microbiol.">
        <title>The Global Catalogue of Microorganisms (GCM) 10K type strain sequencing project: providing services to taxonomists for standard genome sequencing and annotation.</title>
        <authorList>
            <consortium name="The Broad Institute Genomics Platform"/>
            <consortium name="The Broad Institute Genome Sequencing Center for Infectious Disease"/>
            <person name="Wu L."/>
            <person name="Ma J."/>
        </authorList>
    </citation>
    <scope>NUCLEOTIDE SEQUENCE [LARGE SCALE GENOMIC DNA]</scope>
    <source>
        <strain evidence="4">CGMCC 1.12477</strain>
    </source>
</reference>
<organism evidence="3 4">
    <name type="scientific">Nocardioides aestuarii</name>
    <dbReference type="NCBI Taxonomy" id="252231"/>
    <lineage>
        <taxon>Bacteria</taxon>
        <taxon>Bacillati</taxon>
        <taxon>Actinomycetota</taxon>
        <taxon>Actinomycetes</taxon>
        <taxon>Propionibacteriales</taxon>
        <taxon>Nocardioidaceae</taxon>
        <taxon>Nocardioides</taxon>
    </lineage>
</organism>
<sequence>MRPTAQSAVALGGGHGLHASLSALRQLHDDLTLDQVTAVVTVADNGGSSGRLRGEFGVLPPGDLRMALAALCGADDWGRTWADVVQHRFAGEGEMNGHVIGNLLIVGLWERLGDHVEALDWVGRLLGAHGRVLPMALTPLDITARVRGTHAADPTATSTVRGQVEVATTGGEIVSVALDPPDPTVCPEAVAAILDADWVVLGPGSWFSSVIPHLLIPALRDALERTDARLVVVLNLEPQDGETGGYGPEDHLGALLEHAPDLAIHTVLAERSTVTDVETLRAAVGSAGGELVLADLAERDDEGRVTPRHDHALLAAAYREIFEA</sequence>
<accession>A0ABW4TTK7</accession>
<dbReference type="RefSeq" id="WP_343921596.1">
    <property type="nucleotide sequence ID" value="NZ_BAAAJT010000003.1"/>
</dbReference>
<dbReference type="Gene3D" id="3.40.50.10680">
    <property type="entry name" value="CofD-like domains"/>
    <property type="match status" value="1"/>
</dbReference>
<dbReference type="InterPro" id="IPR010119">
    <property type="entry name" value="Gluconeogen_factor"/>
</dbReference>
<dbReference type="PANTHER" id="PTHR30135:SF3">
    <property type="entry name" value="GLUCONEOGENESIS FACTOR-RELATED"/>
    <property type="match status" value="1"/>
</dbReference>
<dbReference type="Proteomes" id="UP001597351">
    <property type="component" value="Unassembled WGS sequence"/>
</dbReference>
<comment type="caution">
    <text evidence="3">The sequence shown here is derived from an EMBL/GenBank/DDBJ whole genome shotgun (WGS) entry which is preliminary data.</text>
</comment>
<dbReference type="CDD" id="cd07187">
    <property type="entry name" value="YvcK_like"/>
    <property type="match status" value="1"/>
</dbReference>
<evidence type="ECO:0000256" key="1">
    <source>
        <dbReference type="ARBA" id="ARBA00022490"/>
    </source>
</evidence>
<keyword evidence="4" id="KW-1185">Reference proteome</keyword>
<keyword evidence="1 2" id="KW-0963">Cytoplasm</keyword>
<dbReference type="SUPFAM" id="SSF142338">
    <property type="entry name" value="CofD-like"/>
    <property type="match status" value="1"/>
</dbReference>
<gene>
    <name evidence="3" type="primary">yvcK</name>
    <name evidence="3" type="ORF">ACFSDE_18725</name>
</gene>
<comment type="function">
    <text evidence="2">Required for morphogenesis under gluconeogenic growth conditions.</text>
</comment>
<dbReference type="InterPro" id="IPR038136">
    <property type="entry name" value="CofD-like_dom_sf"/>
</dbReference>
<dbReference type="EMBL" id="JBHUGD010000004">
    <property type="protein sequence ID" value="MFD1948844.1"/>
    <property type="molecule type" value="Genomic_DNA"/>
</dbReference>
<dbReference type="HAMAP" id="MF_00973">
    <property type="entry name" value="Gluconeogen_factor"/>
    <property type="match status" value="1"/>
</dbReference>
<evidence type="ECO:0000256" key="2">
    <source>
        <dbReference type="HAMAP-Rule" id="MF_00973"/>
    </source>
</evidence>
<dbReference type="PANTHER" id="PTHR30135">
    <property type="entry name" value="UNCHARACTERIZED PROTEIN YVCK-RELATED"/>
    <property type="match status" value="1"/>
</dbReference>
<dbReference type="Pfam" id="PF01933">
    <property type="entry name" value="CofD"/>
    <property type="match status" value="1"/>
</dbReference>
<dbReference type="NCBIfam" id="TIGR01826">
    <property type="entry name" value="CofD_related"/>
    <property type="match status" value="1"/>
</dbReference>
<name>A0ABW4TTK7_9ACTN</name>
<protein>
    <recommendedName>
        <fullName evidence="2">Putative gluconeogenesis factor</fullName>
    </recommendedName>
</protein>
<comment type="similarity">
    <text evidence="2">Belongs to the gluconeogenesis factor family.</text>
</comment>
<evidence type="ECO:0000313" key="3">
    <source>
        <dbReference type="EMBL" id="MFD1948844.1"/>
    </source>
</evidence>
<proteinExistence type="inferred from homology"/>